<evidence type="ECO:0000259" key="2">
    <source>
        <dbReference type="PROSITE" id="PS50011"/>
    </source>
</evidence>
<evidence type="ECO:0000256" key="1">
    <source>
        <dbReference type="SAM" id="MobiDB-lite"/>
    </source>
</evidence>
<dbReference type="PROSITE" id="PS50011">
    <property type="entry name" value="PROTEIN_KINASE_DOM"/>
    <property type="match status" value="1"/>
</dbReference>
<dbReference type="RefSeq" id="XP_038783175.1">
    <property type="nucleotide sequence ID" value="XM_038934373.1"/>
</dbReference>
<feature type="region of interest" description="Disordered" evidence="1">
    <location>
        <begin position="1862"/>
        <end position="1884"/>
    </location>
</feature>
<organism evidence="3 4">
    <name type="scientific">Alternaria burnsii</name>
    <dbReference type="NCBI Taxonomy" id="1187904"/>
    <lineage>
        <taxon>Eukaryota</taxon>
        <taxon>Fungi</taxon>
        <taxon>Dikarya</taxon>
        <taxon>Ascomycota</taxon>
        <taxon>Pezizomycotina</taxon>
        <taxon>Dothideomycetes</taxon>
        <taxon>Pleosporomycetidae</taxon>
        <taxon>Pleosporales</taxon>
        <taxon>Pleosporineae</taxon>
        <taxon>Pleosporaceae</taxon>
        <taxon>Alternaria</taxon>
        <taxon>Alternaria sect. Alternaria</taxon>
    </lineage>
</organism>
<feature type="compositionally biased region" description="Low complexity" evidence="1">
    <location>
        <begin position="1533"/>
        <end position="1545"/>
    </location>
</feature>
<reference evidence="3" key="2">
    <citation type="submission" date="2020-08" db="EMBL/GenBank/DDBJ databases">
        <title>Draft Genome Sequence of Cumin Blight Pathogen Alternaria burnsii.</title>
        <authorList>
            <person name="Feng Z."/>
        </authorList>
    </citation>
    <scope>NUCLEOTIDE SEQUENCE</scope>
    <source>
        <strain evidence="3">CBS107.38</strain>
    </source>
</reference>
<feature type="compositionally biased region" description="Basic and acidic residues" evidence="1">
    <location>
        <begin position="1432"/>
        <end position="1442"/>
    </location>
</feature>
<name>A0A8H7EAR5_9PLEO</name>
<reference evidence="3" key="1">
    <citation type="submission" date="2020-01" db="EMBL/GenBank/DDBJ databases">
        <authorList>
            <person name="Feng Z.H.Z."/>
        </authorList>
    </citation>
    <scope>NUCLEOTIDE SEQUENCE</scope>
    <source>
        <strain evidence="3">CBS107.38</strain>
    </source>
</reference>
<protein>
    <recommendedName>
        <fullName evidence="2">Protein kinase domain-containing protein</fullName>
    </recommendedName>
</protein>
<dbReference type="InterPro" id="IPR058257">
    <property type="entry name" value="CorA-like_dom"/>
</dbReference>
<keyword evidence="4" id="KW-1185">Reference proteome</keyword>
<gene>
    <name evidence="3" type="ORF">GT037_009326</name>
</gene>
<dbReference type="EMBL" id="JAAABM010000015">
    <property type="protein sequence ID" value="KAF7672825.1"/>
    <property type="molecule type" value="Genomic_DNA"/>
</dbReference>
<feature type="region of interest" description="Disordered" evidence="1">
    <location>
        <begin position="1"/>
        <end position="26"/>
    </location>
</feature>
<evidence type="ECO:0000313" key="4">
    <source>
        <dbReference type="Proteomes" id="UP000596902"/>
    </source>
</evidence>
<dbReference type="PANTHER" id="PTHR24359:SF1">
    <property type="entry name" value="INHIBITOR OF NUCLEAR FACTOR KAPPA-B KINASE EPSILON SUBUNIT HOMOLOG 1-RELATED"/>
    <property type="match status" value="1"/>
</dbReference>
<dbReference type="SUPFAM" id="SSF56112">
    <property type="entry name" value="Protein kinase-like (PK-like)"/>
    <property type="match status" value="1"/>
</dbReference>
<proteinExistence type="predicted"/>
<sequence length="1884" mass="215568">MHRRPIDPALSSARQSQRRRLLPSDRKGGKITERFSAYFDYPWDKIEEYLRGKDGPAWKTWDFKPTRLNDSWVFEVPEKLTEFTQNTFMTAIATQVAEQPYNMLPPTLQDCYLNHAEYPMNLTSSETATYKHMLRSYKDRLDEAEADLCLVDEEDTVEEIYEVPIIDMATSDGRARQKRNIHSPSKLERWLGVSIMDDPNRTGTQHVHTTKRDPKCRFIYIYGENSRDKLKITRASLTQILTYHQVMPVYLDFMLIFGAQISAKDPHFFGFRERIRFESPPIHHTVLDLGRSGKMFQLCFNLKGVGLFENKSSEEAELNDWSIRTVSIYHRFDVESGATLWIVTKGGRDLWHRYEQLTGSDGPQEARCFSDPMSCFRASLTVQLMFCHWSTEDWRWYVSWLEDKLDYGSDSAYTRRHDQSQMQLQYELDDIADLQYWRDKANEAVMFLEANVGILNSLRDFYGNLAKRRNFPHSLKTGCEHELDVFLSQMDEIMKDFQRQLARTRLIINIVNDRKELVLQHLQAQTERLSKNIGRETAVMRIITIVTLLYLPSTFVSTFFSSDVVKYQNRDAEGAGGDTESFSALALKRWLQVALPLTALTLFCAWISIKFHDQTPGDPVVGMLGYGALEWIKSSAVIYYTQVQGRFRDVPQWRASIKIVAAVMRVRVRITSLWHVTMSALYVQHHSGILAEFLDLLEHRWSYQVACQNECDVDEGCDCIRHIVHVQAVVEWWTTKTPDFLTHTRLQRLLEDFKLLGPRSLIVEQGLISGSRAYILVFSMLLELGYGHLLSRFIDSGIDDRSLASMQERDEQVLRKSLSECGSSIQVEQVIDDFQRARWAYCPLTLSLGMEDDLRGTKTIPPFCQKLRLGHTGGTASLYWIAVQQELITDNKLASALRDSIYADEIYGECYQMVLKSYSGKRRSEFEIEKTAFLYLSSSEQVPIIKFLGSYTHSYGEGKEMGETYNLLLEFGERDLYETWADETNVPPVRAEEILQSWKSLFEVAKAIRHIHNLEIRRGKSLPWRYHGWHADIKPDNILVVRGQLKLADFGFSSFAPVVERRDDSEPTEFIRGYTDTYGAPEVFRMNKPSGTLSGVSQTIDTWSFGCVLSVAATWLVLGYQGVRQYEKLRQLSPENDKGNVVLDRFHDGFDVLPEVEKWHNFLRGHLRMSDTATELVLDLIETKLLRANPAARYNMEELCDKLQELSAWAEHKIKSLRKQSRHTDALVARALMDVEALAEMERSSERNLNLSQRSFVHIKSLEPVSKRADNKDLIRIKPLGQTAHRKQILDTMLEEHSIIERDDAPDASGIHNGAITDSPIDSVSPMELQYHGRKAKPVIPQLRAPDQRQQSKRHDTPNTSNQHVISSLLNTPPPPSSRQRRTFDATSPSHSDDSFAGRPGLHVTIPYSPLVRYPAGRAQSNDTLKQPPPSEDERTMVHDPESSSVSTSEKTADAAKPHAQMTEQSTINRRLEDQNSFAPNHLIYHQRGDLSGTTNTSLMQSAVDHKRIQEPTIEAADMSAHTPEIVPSITLSQSENTESSQNQLAVSQSSSHAHEKQLAEESPNPHAYNSSGYNSPLLLTLPTTVLSLPYDICLRRKDLDEKVTKGLAKGVARLKGSLGIETRTRDSSLIWTFGDPRELIFVVDNGWTMSKHWPIVIFVAETLAKNAAGLDRSGFDVKFTVDGHTHNQERLKGDLGRKKLKKALRAAWPEYKENNHVTTDMARVFNDISQDWRRGGQPATTLLVFTDGVWSNTNLDSLNKIILDIAEKDRSHVGNRHFSIQFIRFGDEEAQKTLLQTLDDCLCVAHNLRDIIDHCSWRAKVDKMFKGSIEGYFDEQDSDEEPILYDYKKLVDLFNTFNRAEDPTRTSHRSSTSLSNKGGFARR</sequence>
<dbReference type="InterPro" id="IPR011009">
    <property type="entry name" value="Kinase-like_dom_sf"/>
</dbReference>
<comment type="caution">
    <text evidence="3">The sequence shown here is derived from an EMBL/GenBank/DDBJ whole genome shotgun (WGS) entry which is preliminary data.</text>
</comment>
<feature type="region of interest" description="Disordered" evidence="1">
    <location>
        <begin position="1304"/>
        <end position="1323"/>
    </location>
</feature>
<dbReference type="Gene3D" id="1.10.510.10">
    <property type="entry name" value="Transferase(Phosphotransferase) domain 1"/>
    <property type="match status" value="1"/>
</dbReference>
<accession>A0A8H7EAR5</accession>
<evidence type="ECO:0000313" key="3">
    <source>
        <dbReference type="EMBL" id="KAF7672825.1"/>
    </source>
</evidence>
<dbReference type="Pfam" id="PF26616">
    <property type="entry name" value="CorA-like"/>
    <property type="match status" value="1"/>
</dbReference>
<dbReference type="Proteomes" id="UP000596902">
    <property type="component" value="Unassembled WGS sequence"/>
</dbReference>
<dbReference type="GO" id="GO:0005524">
    <property type="term" value="F:ATP binding"/>
    <property type="evidence" value="ECO:0007669"/>
    <property type="project" value="InterPro"/>
</dbReference>
<dbReference type="PANTHER" id="PTHR24359">
    <property type="entry name" value="SERINE/THREONINE-PROTEIN KINASE SBK1"/>
    <property type="match status" value="1"/>
</dbReference>
<dbReference type="GO" id="GO:0004674">
    <property type="term" value="F:protein serine/threonine kinase activity"/>
    <property type="evidence" value="ECO:0007669"/>
    <property type="project" value="TreeGrafter"/>
</dbReference>
<feature type="region of interest" description="Disordered" evidence="1">
    <location>
        <begin position="1335"/>
        <end position="1464"/>
    </location>
</feature>
<dbReference type="GeneID" id="62207551"/>
<feature type="domain" description="Protein kinase" evidence="2">
    <location>
        <begin position="864"/>
        <end position="1210"/>
    </location>
</feature>
<dbReference type="Pfam" id="PF00069">
    <property type="entry name" value="Pkinase"/>
    <property type="match status" value="1"/>
</dbReference>
<dbReference type="SMART" id="SM00220">
    <property type="entry name" value="S_TKc"/>
    <property type="match status" value="1"/>
</dbReference>
<feature type="region of interest" description="Disordered" evidence="1">
    <location>
        <begin position="1533"/>
        <end position="1570"/>
    </location>
</feature>
<dbReference type="InterPro" id="IPR000719">
    <property type="entry name" value="Prot_kinase_dom"/>
</dbReference>